<sequence>MEVNPFGSTMGSTLIPQRINQPTQKTMDTLCDVRDDEDAKAPELPNELWVNIFNHLSHGDLLGTRAVCKHWYQLVSTSELKRKSKLVITQQNLKDIINLMEYKDLKYERVEINGKWDNFSSEEQEFLIKIFKNLESDITHLRLCSSTFFPLLNNSLPKLTELDFSRMQPWHNFPIDFNKFLNVKSILMPLFRSHRLLSQLTWMLVKIPKLCLERLSLNITPSPFPPVEGLIMLATHASTLRWLKFGLSRSLHEVELYMQDVFKTFTQLEVLDITGVREEYKRTILQNLPEQNPLKVIVLKIYSHDYDLLELIQRKWSKSLVRIDLTCHMNGNVATPFNFTSSKIRCLRLLGDEMAPEYLLDCIAPTTNKTLTMLKLHIPIPAGHLFGDLLQRLPYLIALDLRGTQSTITDEEMDYIFRYLIHLQQLALGRCTGENNDFPCSAANISNLKCLQTLMSCFCPIKTLQILNLNFKFMELKYLHIEPCERSSDLSVPIFLDIYKTYFPALESLSSLELDFTSKSVEEMRKSFPRIRRYDLHA</sequence>
<dbReference type="CDD" id="cd09917">
    <property type="entry name" value="F-box_SF"/>
    <property type="match status" value="1"/>
</dbReference>
<feature type="domain" description="F-box" evidence="1">
    <location>
        <begin position="38"/>
        <end position="84"/>
    </location>
</feature>
<evidence type="ECO:0000313" key="2">
    <source>
        <dbReference type="EnsemblMetazoa" id="GAUT030860-PA"/>
    </source>
</evidence>
<dbReference type="SMART" id="SM00256">
    <property type="entry name" value="FBOX"/>
    <property type="match status" value="1"/>
</dbReference>
<accession>A0A1A9VAB1</accession>
<proteinExistence type="predicted"/>
<protein>
    <submittedName>
        <fullName evidence="2">F-box domain-containing protein</fullName>
    </submittedName>
</protein>
<dbReference type="SUPFAM" id="SSF81383">
    <property type="entry name" value="F-box domain"/>
    <property type="match status" value="1"/>
</dbReference>
<dbReference type="Gene3D" id="3.80.10.10">
    <property type="entry name" value="Ribonuclease Inhibitor"/>
    <property type="match status" value="1"/>
</dbReference>
<dbReference type="VEuPathDB" id="VectorBase:GAUT030860"/>
<reference evidence="2" key="1">
    <citation type="submission" date="2020-05" db="UniProtKB">
        <authorList>
            <consortium name="EnsemblMetazoa"/>
        </authorList>
    </citation>
    <scope>IDENTIFICATION</scope>
    <source>
        <strain evidence="2">TTRI</strain>
    </source>
</reference>
<dbReference type="Proteomes" id="UP000078200">
    <property type="component" value="Unassembled WGS sequence"/>
</dbReference>
<dbReference type="AlphaFoldDB" id="A0A1A9VAB1"/>
<dbReference type="STRING" id="7395.A0A1A9VAB1"/>
<evidence type="ECO:0000259" key="1">
    <source>
        <dbReference type="PROSITE" id="PS50181"/>
    </source>
</evidence>
<dbReference type="InterPro" id="IPR032675">
    <property type="entry name" value="LRR_dom_sf"/>
</dbReference>
<dbReference type="InterPro" id="IPR001810">
    <property type="entry name" value="F-box_dom"/>
</dbReference>
<dbReference type="InterPro" id="IPR036047">
    <property type="entry name" value="F-box-like_dom_sf"/>
</dbReference>
<name>A0A1A9VAB1_GLOAU</name>
<organism evidence="2 3">
    <name type="scientific">Glossina austeni</name>
    <name type="common">Savannah tsetse fly</name>
    <dbReference type="NCBI Taxonomy" id="7395"/>
    <lineage>
        <taxon>Eukaryota</taxon>
        <taxon>Metazoa</taxon>
        <taxon>Ecdysozoa</taxon>
        <taxon>Arthropoda</taxon>
        <taxon>Hexapoda</taxon>
        <taxon>Insecta</taxon>
        <taxon>Pterygota</taxon>
        <taxon>Neoptera</taxon>
        <taxon>Endopterygota</taxon>
        <taxon>Diptera</taxon>
        <taxon>Brachycera</taxon>
        <taxon>Muscomorpha</taxon>
        <taxon>Hippoboscoidea</taxon>
        <taxon>Glossinidae</taxon>
        <taxon>Glossina</taxon>
    </lineage>
</organism>
<keyword evidence="3" id="KW-1185">Reference proteome</keyword>
<dbReference type="EnsemblMetazoa" id="GAUT030860-RA">
    <property type="protein sequence ID" value="GAUT030860-PA"/>
    <property type="gene ID" value="GAUT030860"/>
</dbReference>
<dbReference type="PROSITE" id="PS50181">
    <property type="entry name" value="FBOX"/>
    <property type="match status" value="1"/>
</dbReference>
<dbReference type="Pfam" id="PF00646">
    <property type="entry name" value="F-box"/>
    <property type="match status" value="1"/>
</dbReference>
<evidence type="ECO:0000313" key="3">
    <source>
        <dbReference type="Proteomes" id="UP000078200"/>
    </source>
</evidence>
<dbReference type="Gene3D" id="1.20.1280.50">
    <property type="match status" value="1"/>
</dbReference>
<dbReference type="SUPFAM" id="SSF52047">
    <property type="entry name" value="RNI-like"/>
    <property type="match status" value="1"/>
</dbReference>